<dbReference type="Pfam" id="PF00651">
    <property type="entry name" value="BTB"/>
    <property type="match status" value="1"/>
</dbReference>
<reference evidence="3" key="1">
    <citation type="journal article" date="2014" name="Proc. Natl. Acad. Sci. U.S.A.">
        <title>Extensive sampling of basidiomycete genomes demonstrates inadequacy of the white-rot/brown-rot paradigm for wood decay fungi.</title>
        <authorList>
            <person name="Riley R."/>
            <person name="Salamov A.A."/>
            <person name="Brown D.W."/>
            <person name="Nagy L.G."/>
            <person name="Floudas D."/>
            <person name="Held B.W."/>
            <person name="Levasseur A."/>
            <person name="Lombard V."/>
            <person name="Morin E."/>
            <person name="Otillar R."/>
            <person name="Lindquist E.A."/>
            <person name="Sun H."/>
            <person name="LaButti K.M."/>
            <person name="Schmutz J."/>
            <person name="Jabbour D."/>
            <person name="Luo H."/>
            <person name="Baker S.E."/>
            <person name="Pisabarro A.G."/>
            <person name="Walton J.D."/>
            <person name="Blanchette R.A."/>
            <person name="Henrissat B."/>
            <person name="Martin F."/>
            <person name="Cullen D."/>
            <person name="Hibbett D.S."/>
            <person name="Grigoriev I.V."/>
        </authorList>
    </citation>
    <scope>NUCLEOTIDE SEQUENCE [LARGE SCALE GENOMIC DNA]</scope>
    <source>
        <strain evidence="3">MUCL 33604</strain>
    </source>
</reference>
<gene>
    <name evidence="2" type="ORF">JAAARDRAFT_41435</name>
</gene>
<dbReference type="STRING" id="933084.A0A067PBG3"/>
<evidence type="ECO:0000313" key="3">
    <source>
        <dbReference type="Proteomes" id="UP000027265"/>
    </source>
</evidence>
<dbReference type="SMART" id="SM00225">
    <property type="entry name" value="BTB"/>
    <property type="match status" value="1"/>
</dbReference>
<accession>A0A067PBG3</accession>
<dbReference type="PANTHER" id="PTHR47022">
    <property type="entry name" value="BTB AND MATH DOMAIN-CONTAINING PROTEIN 36-RELATED"/>
    <property type="match status" value="1"/>
</dbReference>
<keyword evidence="3" id="KW-1185">Reference proteome</keyword>
<dbReference type="HOGENOM" id="CLU_047592_2_1_1"/>
<dbReference type="AlphaFoldDB" id="A0A067PBG3"/>
<dbReference type="SUPFAM" id="SSF54695">
    <property type="entry name" value="POZ domain"/>
    <property type="match status" value="1"/>
</dbReference>
<protein>
    <recommendedName>
        <fullName evidence="1">BTB domain-containing protein</fullName>
    </recommendedName>
</protein>
<evidence type="ECO:0000313" key="2">
    <source>
        <dbReference type="EMBL" id="KDQ51175.1"/>
    </source>
</evidence>
<name>A0A067PBG3_9AGAM</name>
<organism evidence="2 3">
    <name type="scientific">Jaapia argillacea MUCL 33604</name>
    <dbReference type="NCBI Taxonomy" id="933084"/>
    <lineage>
        <taxon>Eukaryota</taxon>
        <taxon>Fungi</taxon>
        <taxon>Dikarya</taxon>
        <taxon>Basidiomycota</taxon>
        <taxon>Agaricomycotina</taxon>
        <taxon>Agaricomycetes</taxon>
        <taxon>Agaricomycetidae</taxon>
        <taxon>Jaapiales</taxon>
        <taxon>Jaapiaceae</taxon>
        <taxon>Jaapia</taxon>
    </lineage>
</organism>
<dbReference type="CDD" id="cd18186">
    <property type="entry name" value="BTB_POZ_ZBTB_KLHL-like"/>
    <property type="match status" value="1"/>
</dbReference>
<dbReference type="InterPro" id="IPR011333">
    <property type="entry name" value="SKP1/BTB/POZ_sf"/>
</dbReference>
<dbReference type="InParanoid" id="A0A067PBG3"/>
<dbReference type="PANTHER" id="PTHR47022:SF1">
    <property type="entry name" value="BTB AND MATH DOMAIN-CONTAINING PROTEIN 36-RELATED"/>
    <property type="match status" value="1"/>
</dbReference>
<sequence>MSTSSDDEYGAYYWQDIIFSVEGQLFKVPKTYFVQHSEIFRDMFTLPNMGTNAEGTSDQNPLRLEGIKKKDFVRLLRVIYPRSLNNDIKTAEEWSSVLKLSLLWNFTDVQKLAIRSLTMSPGVAPAQKVKLGLEHNIRFWAVRGGVELVKRSERLSIQEGGELGIMATVVIAGVRESYRQILQHPRARHPYAGPPVEFPCEDYYSYDPVAAETQKDLKCANLVAHAFGWKYEEVIEEEEKYKAN</sequence>
<dbReference type="OrthoDB" id="3199068at2759"/>
<dbReference type="EMBL" id="KL197751">
    <property type="protein sequence ID" value="KDQ51175.1"/>
    <property type="molecule type" value="Genomic_DNA"/>
</dbReference>
<feature type="domain" description="BTB" evidence="1">
    <location>
        <begin position="15"/>
        <end position="88"/>
    </location>
</feature>
<dbReference type="Proteomes" id="UP000027265">
    <property type="component" value="Unassembled WGS sequence"/>
</dbReference>
<dbReference type="InterPro" id="IPR000210">
    <property type="entry name" value="BTB/POZ_dom"/>
</dbReference>
<dbReference type="PROSITE" id="PS50097">
    <property type="entry name" value="BTB"/>
    <property type="match status" value="1"/>
</dbReference>
<dbReference type="Gene3D" id="3.30.710.10">
    <property type="entry name" value="Potassium Channel Kv1.1, Chain A"/>
    <property type="match status" value="1"/>
</dbReference>
<proteinExistence type="predicted"/>
<evidence type="ECO:0000259" key="1">
    <source>
        <dbReference type="PROSITE" id="PS50097"/>
    </source>
</evidence>